<evidence type="ECO:0000313" key="2">
    <source>
        <dbReference type="Proteomes" id="UP000664628"/>
    </source>
</evidence>
<gene>
    <name evidence="1" type="ORF">J2I46_01430</name>
</gene>
<dbReference type="Proteomes" id="UP000664628">
    <property type="component" value="Unassembled WGS sequence"/>
</dbReference>
<dbReference type="SUPFAM" id="SSF46785">
    <property type="entry name" value="Winged helix' DNA-binding domain"/>
    <property type="match status" value="1"/>
</dbReference>
<dbReference type="RefSeq" id="WP_207327142.1">
    <property type="nucleotide sequence ID" value="NZ_JAFMYW010000001.1"/>
</dbReference>
<keyword evidence="2" id="KW-1185">Reference proteome</keyword>
<dbReference type="EMBL" id="JAFMYW010000001">
    <property type="protein sequence ID" value="MBO0947225.1"/>
    <property type="molecule type" value="Genomic_DNA"/>
</dbReference>
<sequence>MQTIQELTDVEQLILRTLFFAPRHQATFLEIADKCYYPDQQVLDTLQALEEQGLVNLIADFGTNTQVYHPSEAMIEQMETLNKKANANLQAGLVKALESQPIQKKQPRTNKVPSLTYAGVTHNLDEWITYGEYGRKYGINQTTITMRILRGNFPPENILDLPRWGIKLLKDVAPNQVDRGRKPKAS</sequence>
<evidence type="ECO:0008006" key="3">
    <source>
        <dbReference type="Google" id="ProtNLM"/>
    </source>
</evidence>
<dbReference type="InterPro" id="IPR036390">
    <property type="entry name" value="WH_DNA-bd_sf"/>
</dbReference>
<proteinExistence type="predicted"/>
<protein>
    <recommendedName>
        <fullName evidence="3">MarR family transcriptional regulator</fullName>
    </recommendedName>
</protein>
<name>A0ABS3JB63_9BACT</name>
<organism evidence="1 2">
    <name type="scientific">Fibrella forsythiae</name>
    <dbReference type="NCBI Taxonomy" id="2817061"/>
    <lineage>
        <taxon>Bacteria</taxon>
        <taxon>Pseudomonadati</taxon>
        <taxon>Bacteroidota</taxon>
        <taxon>Cytophagia</taxon>
        <taxon>Cytophagales</taxon>
        <taxon>Spirosomataceae</taxon>
        <taxon>Fibrella</taxon>
    </lineage>
</organism>
<reference evidence="1 2" key="1">
    <citation type="submission" date="2021-03" db="EMBL/GenBank/DDBJ databases">
        <title>Fibrella sp. HMF5405 genome sequencing and assembly.</title>
        <authorList>
            <person name="Kang H."/>
            <person name="Kim H."/>
            <person name="Bae S."/>
            <person name="Joh K."/>
        </authorList>
    </citation>
    <scope>NUCLEOTIDE SEQUENCE [LARGE SCALE GENOMIC DNA]</scope>
    <source>
        <strain evidence="1 2">HMF5405</strain>
    </source>
</reference>
<accession>A0ABS3JB63</accession>
<comment type="caution">
    <text evidence="1">The sequence shown here is derived from an EMBL/GenBank/DDBJ whole genome shotgun (WGS) entry which is preliminary data.</text>
</comment>
<evidence type="ECO:0000313" key="1">
    <source>
        <dbReference type="EMBL" id="MBO0947225.1"/>
    </source>
</evidence>